<gene>
    <name evidence="1" type="ORF">ACFPM1_07855</name>
</gene>
<evidence type="ECO:0000313" key="1">
    <source>
        <dbReference type="EMBL" id="MFC5278668.1"/>
    </source>
</evidence>
<proteinExistence type="predicted"/>
<name>A0ABD5R0Z8_9EURY</name>
<sequence length="80" mass="9482">MATPEREELMSEEGRALVTDREREIISGDADVSDNYEYKVKSIVRNRIRKRFGDDVEFLEEYFPEAYEMVVDEVCDERPD</sequence>
<dbReference type="AlphaFoldDB" id="A0ABD5R0Z8"/>
<keyword evidence="2" id="KW-1185">Reference proteome</keyword>
<dbReference type="Proteomes" id="UP001596118">
    <property type="component" value="Unassembled WGS sequence"/>
</dbReference>
<dbReference type="EMBL" id="JBHSKY010000007">
    <property type="protein sequence ID" value="MFC5278668.1"/>
    <property type="molecule type" value="Genomic_DNA"/>
</dbReference>
<dbReference type="RefSeq" id="WP_256411075.1">
    <property type="nucleotide sequence ID" value="NZ_JANHDM010000003.1"/>
</dbReference>
<evidence type="ECO:0000313" key="2">
    <source>
        <dbReference type="Proteomes" id="UP001596118"/>
    </source>
</evidence>
<protein>
    <submittedName>
        <fullName evidence="1">Uncharacterized protein</fullName>
    </submittedName>
</protein>
<accession>A0ABD5R0Z8</accession>
<reference evidence="1 2" key="1">
    <citation type="journal article" date="2019" name="Int. J. Syst. Evol. Microbiol.">
        <title>The Global Catalogue of Microorganisms (GCM) 10K type strain sequencing project: providing services to taxonomists for standard genome sequencing and annotation.</title>
        <authorList>
            <consortium name="The Broad Institute Genomics Platform"/>
            <consortium name="The Broad Institute Genome Sequencing Center for Infectious Disease"/>
            <person name="Wu L."/>
            <person name="Ma J."/>
        </authorList>
    </citation>
    <scope>NUCLEOTIDE SEQUENCE [LARGE SCALE GENOMIC DNA]</scope>
    <source>
        <strain evidence="1 2">CGMCC 1.12124</strain>
    </source>
</reference>
<organism evidence="1 2">
    <name type="scientific">Halorubrum rubrum</name>
    <dbReference type="NCBI Taxonomy" id="1126240"/>
    <lineage>
        <taxon>Archaea</taxon>
        <taxon>Methanobacteriati</taxon>
        <taxon>Methanobacteriota</taxon>
        <taxon>Stenosarchaea group</taxon>
        <taxon>Halobacteria</taxon>
        <taxon>Halobacteriales</taxon>
        <taxon>Haloferacaceae</taxon>
        <taxon>Halorubrum</taxon>
    </lineage>
</organism>
<comment type="caution">
    <text evidence="1">The sequence shown here is derived from an EMBL/GenBank/DDBJ whole genome shotgun (WGS) entry which is preliminary data.</text>
</comment>